<dbReference type="STRING" id="60175.A0A1V6XQP5"/>
<gene>
    <name evidence="4" type="ORF">PENNAL_c0061G03240</name>
</gene>
<protein>
    <submittedName>
        <fullName evidence="4">Uncharacterized protein</fullName>
    </submittedName>
</protein>
<feature type="repeat" description="ANK" evidence="3">
    <location>
        <begin position="27"/>
        <end position="59"/>
    </location>
</feature>
<dbReference type="PANTHER" id="PTHR24166:SF48">
    <property type="entry name" value="PROTEIN VAPYRIN"/>
    <property type="match status" value="1"/>
</dbReference>
<dbReference type="InterPro" id="IPR036770">
    <property type="entry name" value="Ankyrin_rpt-contain_sf"/>
</dbReference>
<dbReference type="AlphaFoldDB" id="A0A1V6XQP5"/>
<reference evidence="5" key="1">
    <citation type="journal article" date="2017" name="Nat. Microbiol.">
        <title>Global analysis of biosynthetic gene clusters reveals vast potential of secondary metabolite production in Penicillium species.</title>
        <authorList>
            <person name="Nielsen J.C."/>
            <person name="Grijseels S."/>
            <person name="Prigent S."/>
            <person name="Ji B."/>
            <person name="Dainat J."/>
            <person name="Nielsen K.F."/>
            <person name="Frisvad J.C."/>
            <person name="Workman M."/>
            <person name="Nielsen J."/>
        </authorList>
    </citation>
    <scope>NUCLEOTIDE SEQUENCE [LARGE SCALE GENOMIC DNA]</scope>
    <source>
        <strain evidence="5">IBT 13039</strain>
    </source>
</reference>
<evidence type="ECO:0000256" key="3">
    <source>
        <dbReference type="PROSITE-ProRule" id="PRU00023"/>
    </source>
</evidence>
<dbReference type="EMBL" id="MOOB01000061">
    <property type="protein sequence ID" value="OQE77462.1"/>
    <property type="molecule type" value="Genomic_DNA"/>
</dbReference>
<keyword evidence="5" id="KW-1185">Reference proteome</keyword>
<dbReference type="InterPro" id="IPR050889">
    <property type="entry name" value="Dendritic_Spine_Reg/Scaffold"/>
</dbReference>
<evidence type="ECO:0000256" key="2">
    <source>
        <dbReference type="ARBA" id="ARBA00023043"/>
    </source>
</evidence>
<dbReference type="InterPro" id="IPR002110">
    <property type="entry name" value="Ankyrin_rpt"/>
</dbReference>
<comment type="caution">
    <text evidence="4">The sequence shown here is derived from an EMBL/GenBank/DDBJ whole genome shotgun (WGS) entry which is preliminary data.</text>
</comment>
<evidence type="ECO:0000256" key="1">
    <source>
        <dbReference type="ARBA" id="ARBA00022737"/>
    </source>
</evidence>
<keyword evidence="2 3" id="KW-0040">ANK repeat</keyword>
<dbReference type="SUPFAM" id="SSF48403">
    <property type="entry name" value="Ankyrin repeat"/>
    <property type="match status" value="1"/>
</dbReference>
<evidence type="ECO:0000313" key="4">
    <source>
        <dbReference type="EMBL" id="OQE77462.1"/>
    </source>
</evidence>
<sequence>MAADRGREDVVHAFTKQNADHGLKDNEDRTTLSLAVIGGHESTTKLLRNAGTDPNAHQKGIILLEQAVLLNNNTAIKILGGLGTDLDRRNEFNHSAIEHAAWYGQVDTIATLAKLEANLIETQHQHNRTPLHIAAHNGRVNAIYPFPYPKLTNAQATGAPDHPG</sequence>
<accession>A0A1V6XQP5</accession>
<evidence type="ECO:0000313" key="5">
    <source>
        <dbReference type="Proteomes" id="UP000191691"/>
    </source>
</evidence>
<organism evidence="4 5">
    <name type="scientific">Penicillium nalgiovense</name>
    <dbReference type="NCBI Taxonomy" id="60175"/>
    <lineage>
        <taxon>Eukaryota</taxon>
        <taxon>Fungi</taxon>
        <taxon>Dikarya</taxon>
        <taxon>Ascomycota</taxon>
        <taxon>Pezizomycotina</taxon>
        <taxon>Eurotiomycetes</taxon>
        <taxon>Eurotiomycetidae</taxon>
        <taxon>Eurotiales</taxon>
        <taxon>Aspergillaceae</taxon>
        <taxon>Penicillium</taxon>
    </lineage>
</organism>
<proteinExistence type="predicted"/>
<dbReference type="Gene3D" id="1.25.40.20">
    <property type="entry name" value="Ankyrin repeat-containing domain"/>
    <property type="match status" value="1"/>
</dbReference>
<dbReference type="Pfam" id="PF12796">
    <property type="entry name" value="Ank_2"/>
    <property type="match status" value="1"/>
</dbReference>
<keyword evidence="1" id="KW-0677">Repeat</keyword>
<dbReference type="PROSITE" id="PS50088">
    <property type="entry name" value="ANK_REPEAT"/>
    <property type="match status" value="1"/>
</dbReference>
<name>A0A1V6XQP5_PENNA</name>
<dbReference type="PANTHER" id="PTHR24166">
    <property type="entry name" value="ROLLING PEBBLES, ISOFORM B"/>
    <property type="match status" value="1"/>
</dbReference>
<dbReference type="Proteomes" id="UP000191691">
    <property type="component" value="Unassembled WGS sequence"/>
</dbReference>